<protein>
    <submittedName>
        <fullName evidence="2">ULP_PROTEASE domain-containing protein</fullName>
    </submittedName>
</protein>
<dbReference type="AGR" id="WB:WBGene00016444"/>
<dbReference type="RefSeq" id="NP_498009.3">
    <property type="nucleotide sequence ID" value="NM_065608.8"/>
</dbReference>
<dbReference type="GeneID" id="175644"/>
<dbReference type="AlphaFoldDB" id="Q8IG41"/>
<accession>Q8IG41</accession>
<reference evidence="2 3" key="1">
    <citation type="journal article" date="1998" name="Science">
        <title>Genome sequence of the nematode C. elegans: a platform for investigating biology.</title>
        <authorList>
            <consortium name="The C. elegans sequencing consortium"/>
            <person name="Sulson J.E."/>
            <person name="Waterston R."/>
        </authorList>
    </citation>
    <scope>NUCLEOTIDE SEQUENCE [LARGE SCALE GENOMIC DNA]</scope>
    <source>
        <strain evidence="2 3">Bristol N2</strain>
    </source>
</reference>
<dbReference type="WormBase" id="C35D10.7a">
    <property type="protein sequence ID" value="CE32160"/>
    <property type="gene ID" value="WBGene00016444"/>
</dbReference>
<feature type="region of interest" description="Disordered" evidence="1">
    <location>
        <begin position="1"/>
        <end position="35"/>
    </location>
</feature>
<dbReference type="FunCoup" id="Q8IG41">
    <property type="interactions" value="843"/>
</dbReference>
<name>Q8IG41_CAEEL</name>
<dbReference type="ExpressionAtlas" id="Q8IG41">
    <property type="expression patterns" value="baseline and differential"/>
</dbReference>
<sequence length="537" mass="61977">MHQNNGDYRVRGSRPSRSSEHAGPSLHCKKPEGSIRDTLRLSGSFKIYKEPMPELVCDIHLEKLAENIQKYSKIEERKYRENDMHVNDDSHSSDSRPTSDNEVSSSSDRNNDEPSVRRKRKSVENMCHEREHHGDHLQMQVASVIASNLGPMVEIVEKKLLQHKNAEKLLNDGREVFIKTLEEHNQKKEKVERKAKLVAIPPMKARNRRSSRNSLVYIDGPSTSESHSSMVQQVPIIDNIPEVLENETAVCSISSEADHNSRGIKDNQEFAIEISGEVSRTDDICDDFAVFLKKCTVLLTKFIDSYYDFRSTMKLKPEDAIEHWSAERLTKEEHAARVTRFDVAIARATRVQYNIDIKLLTKQSFVFDDDREAAINKRLARIERFVNEQHEEINWFCFSNFSLMDIGETKDRYCLGDFYDKAISMIPKVKDVPSVVQLAKECKMWSAFERILKQYNFEPLKVFEELQKMLEKDYFLPKGKIFCQFLLNVAQLFSYDVVKNEWSCIKQIDGTLFSGVPFDRDGNLLPTSQNSPTECSS</sequence>
<dbReference type="PaxDb" id="6239-C35D10.7a"/>
<gene>
    <name evidence="2 4" type="ORF">C35D10.7</name>
    <name evidence="2" type="ORF">CELE_C35D10.7</name>
</gene>
<dbReference type="CTD" id="175644"/>
<dbReference type="InParanoid" id="Q8IG41"/>
<dbReference type="OrthoDB" id="5877806at2759"/>
<evidence type="ECO:0000313" key="3">
    <source>
        <dbReference type="Proteomes" id="UP000001940"/>
    </source>
</evidence>
<feature type="compositionally biased region" description="Basic and acidic residues" evidence="1">
    <location>
        <begin position="79"/>
        <end position="99"/>
    </location>
</feature>
<dbReference type="UCSC" id="C35D10.7b.2">
    <property type="organism name" value="c. elegans"/>
</dbReference>
<feature type="compositionally biased region" description="Basic and acidic residues" evidence="1">
    <location>
        <begin position="109"/>
        <end position="123"/>
    </location>
</feature>
<dbReference type="eggNOG" id="ENOG502TIQC">
    <property type="taxonomic scope" value="Eukaryota"/>
</dbReference>
<evidence type="ECO:0000313" key="4">
    <source>
        <dbReference type="WormBase" id="C35D10.7a"/>
    </source>
</evidence>
<dbReference type="Bgee" id="WBGene00016444">
    <property type="expression patterns" value="Expressed in germ line (C elegans) and 4 other cell types or tissues"/>
</dbReference>
<evidence type="ECO:0000256" key="1">
    <source>
        <dbReference type="SAM" id="MobiDB-lite"/>
    </source>
</evidence>
<dbReference type="EMBL" id="BX284603">
    <property type="protein sequence ID" value="CCD66778.1"/>
    <property type="molecule type" value="Genomic_DNA"/>
</dbReference>
<dbReference type="HOGENOM" id="CLU_561690_0_0_1"/>
<feature type="region of interest" description="Disordered" evidence="1">
    <location>
        <begin position="79"/>
        <end position="123"/>
    </location>
</feature>
<dbReference type="STRING" id="6239.C35D10.7a.1"/>
<keyword evidence="3" id="KW-1185">Reference proteome</keyword>
<proteinExistence type="predicted"/>
<organism evidence="2 3">
    <name type="scientific">Caenorhabditis elegans</name>
    <dbReference type="NCBI Taxonomy" id="6239"/>
    <lineage>
        <taxon>Eukaryota</taxon>
        <taxon>Metazoa</taxon>
        <taxon>Ecdysozoa</taxon>
        <taxon>Nematoda</taxon>
        <taxon>Chromadorea</taxon>
        <taxon>Rhabditida</taxon>
        <taxon>Rhabditina</taxon>
        <taxon>Rhabditomorpha</taxon>
        <taxon>Rhabditoidea</taxon>
        <taxon>Rhabditidae</taxon>
        <taxon>Peloderinae</taxon>
        <taxon>Caenorhabditis</taxon>
    </lineage>
</organism>
<dbReference type="Proteomes" id="UP000001940">
    <property type="component" value="Chromosome III"/>
</dbReference>
<evidence type="ECO:0000313" key="2">
    <source>
        <dbReference type="EMBL" id="CCD66778.1"/>
    </source>
</evidence>